<organism evidence="1 2">
    <name type="scientific">Effrenium voratum</name>
    <dbReference type="NCBI Taxonomy" id="2562239"/>
    <lineage>
        <taxon>Eukaryota</taxon>
        <taxon>Sar</taxon>
        <taxon>Alveolata</taxon>
        <taxon>Dinophyceae</taxon>
        <taxon>Suessiales</taxon>
        <taxon>Symbiodiniaceae</taxon>
        <taxon>Effrenium</taxon>
    </lineage>
</organism>
<gene>
    <name evidence="1" type="ORF">EVOR1521_LOCUS24102</name>
</gene>
<keyword evidence="2" id="KW-1185">Reference proteome</keyword>
<protein>
    <submittedName>
        <fullName evidence="1">Uncharacterized protein</fullName>
    </submittedName>
</protein>
<comment type="caution">
    <text evidence="1">The sequence shown here is derived from an EMBL/GenBank/DDBJ whole genome shotgun (WGS) entry which is preliminary data.</text>
</comment>
<sequence length="393" mass="43747">MAMFTVSPCTLEHWFQEVPLLLSDQGWDLTARAGAHSLHHATCPWGGRLLKVKAGSVPSEGIVRPEVLADVTVERLAPGAAVVLEKDWSHLFGLRELTQHEEKVKAVTQRLRRDFPEEGDCAVTFVGESCGLLFSRPDGDGFELTCVFQVSEEQFAQWSSIQKMLLLDSSCRFARNFATRSEPELREKDRDYYMVLTVQSCRRGLPLVPSAESEEPTVTITAGISVGLERWTRFSPNMASSGSGSSDGRFCVADFVGTFAARLGLSLAAYDSMDGQRLVPYQCVVARQEWEAAKDRFVNAFLLQKKAYRRANGGSSAPSFHVDVQPRAAPDGHLAELKQRLRQEERPSHKVVVRRTFLEVEEEEDEISMAPAQRQVRRPKTTGIVAEASVLAF</sequence>
<evidence type="ECO:0000313" key="2">
    <source>
        <dbReference type="Proteomes" id="UP001178507"/>
    </source>
</evidence>
<dbReference type="EMBL" id="CAUJNA010003388">
    <property type="protein sequence ID" value="CAJ1400852.1"/>
    <property type="molecule type" value="Genomic_DNA"/>
</dbReference>
<evidence type="ECO:0000313" key="1">
    <source>
        <dbReference type="EMBL" id="CAJ1400852.1"/>
    </source>
</evidence>
<dbReference type="Proteomes" id="UP001178507">
    <property type="component" value="Unassembled WGS sequence"/>
</dbReference>
<dbReference type="AlphaFoldDB" id="A0AA36NB87"/>
<proteinExistence type="predicted"/>
<name>A0AA36NB87_9DINO</name>
<reference evidence="1" key="1">
    <citation type="submission" date="2023-08" db="EMBL/GenBank/DDBJ databases">
        <authorList>
            <person name="Chen Y."/>
            <person name="Shah S."/>
            <person name="Dougan E. K."/>
            <person name="Thang M."/>
            <person name="Chan C."/>
        </authorList>
    </citation>
    <scope>NUCLEOTIDE SEQUENCE</scope>
</reference>
<accession>A0AA36NB87</accession>